<evidence type="ECO:0000313" key="5">
    <source>
        <dbReference type="EMBL" id="SVC62236.1"/>
    </source>
</evidence>
<evidence type="ECO:0008006" key="6">
    <source>
        <dbReference type="Google" id="ProtNLM"/>
    </source>
</evidence>
<evidence type="ECO:0000256" key="1">
    <source>
        <dbReference type="ARBA" id="ARBA00007137"/>
    </source>
</evidence>
<dbReference type="InterPro" id="IPR038601">
    <property type="entry name" value="MttB-like_sf"/>
</dbReference>
<evidence type="ECO:0000256" key="3">
    <source>
        <dbReference type="ARBA" id="ARBA00022679"/>
    </source>
</evidence>
<dbReference type="GO" id="GO:0015948">
    <property type="term" value="P:methanogenesis"/>
    <property type="evidence" value="ECO:0007669"/>
    <property type="project" value="InterPro"/>
</dbReference>
<proteinExistence type="inferred from homology"/>
<keyword evidence="3" id="KW-0808">Transferase</keyword>
<dbReference type="GO" id="GO:0008168">
    <property type="term" value="F:methyltransferase activity"/>
    <property type="evidence" value="ECO:0007669"/>
    <property type="project" value="UniProtKB-KW"/>
</dbReference>
<keyword evidence="2" id="KW-0489">Methyltransferase</keyword>
<dbReference type="GO" id="GO:0032259">
    <property type="term" value="P:methylation"/>
    <property type="evidence" value="ECO:0007669"/>
    <property type="project" value="UniProtKB-KW"/>
</dbReference>
<protein>
    <recommendedName>
        <fullName evidence="6">Trimethylamine methyltransferase</fullName>
    </recommendedName>
</protein>
<reference evidence="5" key="1">
    <citation type="submission" date="2018-05" db="EMBL/GenBank/DDBJ databases">
        <authorList>
            <person name="Lanie J.A."/>
            <person name="Ng W.-L."/>
            <person name="Kazmierczak K.M."/>
            <person name="Andrzejewski T.M."/>
            <person name="Davidsen T.M."/>
            <person name="Wayne K.J."/>
            <person name="Tettelin H."/>
            <person name="Glass J.I."/>
            <person name="Rusch D."/>
            <person name="Podicherti R."/>
            <person name="Tsui H.-C.T."/>
            <person name="Winkler M.E."/>
        </authorList>
    </citation>
    <scope>NUCLEOTIDE SEQUENCE</scope>
</reference>
<feature type="compositionally biased region" description="Basic residues" evidence="4">
    <location>
        <begin position="1"/>
        <end position="21"/>
    </location>
</feature>
<evidence type="ECO:0000256" key="4">
    <source>
        <dbReference type="SAM" id="MobiDB-lite"/>
    </source>
</evidence>
<accession>A0A382NMC8</accession>
<dbReference type="Gene3D" id="3.20.20.480">
    <property type="entry name" value="Trimethylamine methyltransferase-like"/>
    <property type="match status" value="1"/>
</dbReference>
<dbReference type="Pfam" id="PF06253">
    <property type="entry name" value="MTTB"/>
    <property type="match status" value="1"/>
</dbReference>
<name>A0A382NMC8_9ZZZZ</name>
<dbReference type="AlphaFoldDB" id="A0A382NMC8"/>
<feature type="region of interest" description="Disordered" evidence="4">
    <location>
        <begin position="1"/>
        <end position="23"/>
    </location>
</feature>
<dbReference type="EMBL" id="UINC01101432">
    <property type="protein sequence ID" value="SVC62236.1"/>
    <property type="molecule type" value="Genomic_DNA"/>
</dbReference>
<evidence type="ECO:0000256" key="2">
    <source>
        <dbReference type="ARBA" id="ARBA00022603"/>
    </source>
</evidence>
<comment type="similarity">
    <text evidence="1">Belongs to the trimethylamine methyltransferase family.</text>
</comment>
<gene>
    <name evidence="5" type="ORF">METZ01_LOCUS315090</name>
</gene>
<sequence>MVKERKRRGGSKARKAIRKQSPKKEVVTQGLEGGKYLPLSNSEIEQIHQTALDVLEKIGIGDAIPEILHYTIPKGCIHDTDGRLKFPRSLIEDAIAATPKETMSRGVDPKYDSLVKNNKMYTSTSGEPISIFEYESQSYRPTTLVDIYDAARLCDQLEHIHQYGQPFAVTEYSQEKYVHDINTAYAAIAGTQKHISLAVDNVEHIDSLINLFDTFLGGEGKFIERPFLSIGGCPIVSPLKFGKDNAEVMVKMAELGLSIGVCTAPQSGTTSPASLAGSLVQSFA</sequence>
<feature type="non-terminal residue" evidence="5">
    <location>
        <position position="284"/>
    </location>
</feature>
<dbReference type="InterPro" id="IPR010426">
    <property type="entry name" value="MTTB_MeTrfase"/>
</dbReference>
<organism evidence="5">
    <name type="scientific">marine metagenome</name>
    <dbReference type="NCBI Taxonomy" id="408172"/>
    <lineage>
        <taxon>unclassified sequences</taxon>
        <taxon>metagenomes</taxon>
        <taxon>ecological metagenomes</taxon>
    </lineage>
</organism>